<reference evidence="8" key="1">
    <citation type="journal article" date="2021" name="ISME J.">
        <title>Mercury methylation by metabolically versatile and cosmopolitan marine bacteria.</title>
        <authorList>
            <person name="Lin H."/>
            <person name="Ascher D.B."/>
            <person name="Myung Y."/>
            <person name="Lamborg C.H."/>
            <person name="Hallam S.J."/>
            <person name="Gionfriddo C.M."/>
            <person name="Holt K.E."/>
            <person name="Moreau J.W."/>
        </authorList>
    </citation>
    <scope>NUCLEOTIDE SEQUENCE</scope>
    <source>
        <strain evidence="8">SI075_bin30</strain>
    </source>
</reference>
<dbReference type="GO" id="GO:0016020">
    <property type="term" value="C:membrane"/>
    <property type="evidence" value="ECO:0007669"/>
    <property type="project" value="InterPro"/>
</dbReference>
<dbReference type="InterPro" id="IPR005331">
    <property type="entry name" value="Sulfotransferase"/>
</dbReference>
<keyword evidence="6" id="KW-0472">Membrane</keyword>
<dbReference type="SUPFAM" id="SSF52540">
    <property type="entry name" value="P-loop containing nucleoside triphosphate hydrolases"/>
    <property type="match status" value="1"/>
</dbReference>
<accession>A0A8T5GEJ5</accession>
<keyword evidence="7" id="KW-0325">Glycoprotein</keyword>
<keyword evidence="3" id="KW-0812">Transmembrane</keyword>
<dbReference type="PANTHER" id="PTHR12137:SF54">
    <property type="entry name" value="CARBOHYDRATE SULFOTRANSFERASE"/>
    <property type="match status" value="1"/>
</dbReference>
<keyword evidence="5" id="KW-0333">Golgi apparatus</keyword>
<dbReference type="Pfam" id="PF03567">
    <property type="entry name" value="Sulfotransfer_2"/>
    <property type="match status" value="1"/>
</dbReference>
<comment type="caution">
    <text evidence="8">The sequence shown here is derived from an EMBL/GenBank/DDBJ whole genome shotgun (WGS) entry which is preliminary data.</text>
</comment>
<evidence type="ECO:0000256" key="6">
    <source>
        <dbReference type="ARBA" id="ARBA00023136"/>
    </source>
</evidence>
<keyword evidence="4" id="KW-1133">Transmembrane helix</keyword>
<name>A0A8T5GEJ5_9ARCH</name>
<dbReference type="Gene3D" id="3.40.50.300">
    <property type="entry name" value="P-loop containing nucleotide triphosphate hydrolases"/>
    <property type="match status" value="1"/>
</dbReference>
<organism evidence="8 9">
    <name type="scientific">Candidatus Iainarchaeum sp</name>
    <dbReference type="NCBI Taxonomy" id="3101447"/>
    <lineage>
        <taxon>Archaea</taxon>
        <taxon>Candidatus Iainarchaeota</taxon>
        <taxon>Candidatus Iainarchaeia</taxon>
        <taxon>Candidatus Iainarchaeales</taxon>
        <taxon>Candidatus Iainarchaeaceae</taxon>
        <taxon>Candidatus Iainarchaeum</taxon>
    </lineage>
</organism>
<proteinExistence type="predicted"/>
<evidence type="ECO:0000313" key="9">
    <source>
        <dbReference type="Proteomes" id="UP000722459"/>
    </source>
</evidence>
<dbReference type="Proteomes" id="UP000722459">
    <property type="component" value="Unassembled WGS sequence"/>
</dbReference>
<gene>
    <name evidence="8" type="ORF">HON47_02580</name>
</gene>
<sequence>MKKKNAYFPAYGSQLNLGTIKETIKNSFPEYDVKFLEKHFWRPLLVDDKHKFVYVPISKNACTSIKNWYAKLQGDKEYTFEKSADFHTKQGTKYNKIFYENYFKFAIVRNPWERLLSAYKFKFLKKKDSPVPKINKKINGNEKKTISFEQFVKYVCHSKDKQCDVHWQPQVNFLDDIKIDYLGRMETLEKDLKEISKKIGVKIEIGKLNASNKYDLNDHYTPLLAKKVEERYKKDIKEFGYSLEETFE</sequence>
<dbReference type="PANTHER" id="PTHR12137">
    <property type="entry name" value="CARBOHYDRATE SULFOTRANSFERASE"/>
    <property type="match status" value="1"/>
</dbReference>
<dbReference type="EMBL" id="JABJNZ010000035">
    <property type="protein sequence ID" value="MBT4870433.1"/>
    <property type="molecule type" value="Genomic_DNA"/>
</dbReference>
<dbReference type="AlphaFoldDB" id="A0A8T5GEJ5"/>
<keyword evidence="2" id="KW-0808">Transferase</keyword>
<evidence type="ECO:0000256" key="5">
    <source>
        <dbReference type="ARBA" id="ARBA00023034"/>
    </source>
</evidence>
<evidence type="ECO:0000256" key="7">
    <source>
        <dbReference type="ARBA" id="ARBA00023180"/>
    </source>
</evidence>
<evidence type="ECO:0000256" key="2">
    <source>
        <dbReference type="ARBA" id="ARBA00022679"/>
    </source>
</evidence>
<comment type="subcellular location">
    <subcellularLocation>
        <location evidence="1">Golgi apparatus membrane</location>
        <topology evidence="1">Single-pass type II membrane protein</topology>
    </subcellularLocation>
</comment>
<dbReference type="InterPro" id="IPR018011">
    <property type="entry name" value="Carb_sulfotrans_8-10"/>
</dbReference>
<evidence type="ECO:0000256" key="3">
    <source>
        <dbReference type="ARBA" id="ARBA00022692"/>
    </source>
</evidence>
<protein>
    <submittedName>
        <fullName evidence="8">Sulfotransferase family 2 domain-containing protein</fullName>
    </submittedName>
</protein>
<evidence type="ECO:0000256" key="1">
    <source>
        <dbReference type="ARBA" id="ARBA00004323"/>
    </source>
</evidence>
<dbReference type="InterPro" id="IPR027417">
    <property type="entry name" value="P-loop_NTPase"/>
</dbReference>
<dbReference type="GO" id="GO:0016051">
    <property type="term" value="P:carbohydrate biosynthetic process"/>
    <property type="evidence" value="ECO:0007669"/>
    <property type="project" value="InterPro"/>
</dbReference>
<evidence type="ECO:0000256" key="4">
    <source>
        <dbReference type="ARBA" id="ARBA00022989"/>
    </source>
</evidence>
<evidence type="ECO:0000313" key="8">
    <source>
        <dbReference type="EMBL" id="MBT4870433.1"/>
    </source>
</evidence>
<dbReference type="GO" id="GO:0008146">
    <property type="term" value="F:sulfotransferase activity"/>
    <property type="evidence" value="ECO:0007669"/>
    <property type="project" value="InterPro"/>
</dbReference>